<dbReference type="EMBL" id="BMQW01000002">
    <property type="protein sequence ID" value="GGP81469.1"/>
    <property type="molecule type" value="Genomic_DNA"/>
</dbReference>
<name>A0ABQ2QH10_9GAMM</name>
<protein>
    <recommendedName>
        <fullName evidence="3">Secreted protein</fullName>
    </recommendedName>
</protein>
<accession>A0ABQ2QH10</accession>
<evidence type="ECO:0000313" key="1">
    <source>
        <dbReference type="EMBL" id="GGP81469.1"/>
    </source>
</evidence>
<gene>
    <name evidence="1" type="ORF">GCM10009410_13090</name>
</gene>
<sequence length="90" mass="10340">MNTLYSFLSGIIICSLLNMTSILKSTVDEINELREYNENIILLRQYEANESSLYPLTEHEPVNESEDYNSNVYEVSSLHNVKEHNVKGGK</sequence>
<dbReference type="RefSeq" id="WP_188954486.1">
    <property type="nucleotide sequence ID" value="NZ_BMQW01000002.1"/>
</dbReference>
<evidence type="ECO:0008006" key="3">
    <source>
        <dbReference type="Google" id="ProtNLM"/>
    </source>
</evidence>
<evidence type="ECO:0000313" key="2">
    <source>
        <dbReference type="Proteomes" id="UP000654004"/>
    </source>
</evidence>
<proteinExistence type="predicted"/>
<reference evidence="2" key="1">
    <citation type="journal article" date="2019" name="Int. J. Syst. Evol. Microbiol.">
        <title>The Global Catalogue of Microorganisms (GCM) 10K type strain sequencing project: providing services to taxonomists for standard genome sequencing and annotation.</title>
        <authorList>
            <consortium name="The Broad Institute Genomics Platform"/>
            <consortium name="The Broad Institute Genome Sequencing Center for Infectious Disease"/>
            <person name="Wu L."/>
            <person name="Ma J."/>
        </authorList>
    </citation>
    <scope>NUCLEOTIDE SEQUENCE [LARGE SCALE GENOMIC DNA]</scope>
    <source>
        <strain evidence="2">JCM 32305</strain>
    </source>
</reference>
<organism evidence="1 2">
    <name type="scientific">Shewanella ulleungensis</name>
    <dbReference type="NCBI Taxonomy" id="2282699"/>
    <lineage>
        <taxon>Bacteria</taxon>
        <taxon>Pseudomonadati</taxon>
        <taxon>Pseudomonadota</taxon>
        <taxon>Gammaproteobacteria</taxon>
        <taxon>Alteromonadales</taxon>
        <taxon>Shewanellaceae</taxon>
        <taxon>Shewanella</taxon>
    </lineage>
</organism>
<dbReference type="Proteomes" id="UP000654004">
    <property type="component" value="Unassembled WGS sequence"/>
</dbReference>
<comment type="caution">
    <text evidence="1">The sequence shown here is derived from an EMBL/GenBank/DDBJ whole genome shotgun (WGS) entry which is preliminary data.</text>
</comment>
<keyword evidence="2" id="KW-1185">Reference proteome</keyword>